<comment type="caution">
    <text evidence="2">The sequence shown here is derived from an EMBL/GenBank/DDBJ whole genome shotgun (WGS) entry which is preliminary data.</text>
</comment>
<proteinExistence type="predicted"/>
<organism evidence="2 3">
    <name type="scientific">Zophobas morio</name>
    <dbReference type="NCBI Taxonomy" id="2755281"/>
    <lineage>
        <taxon>Eukaryota</taxon>
        <taxon>Metazoa</taxon>
        <taxon>Ecdysozoa</taxon>
        <taxon>Arthropoda</taxon>
        <taxon>Hexapoda</taxon>
        <taxon>Insecta</taxon>
        <taxon>Pterygota</taxon>
        <taxon>Neoptera</taxon>
        <taxon>Endopterygota</taxon>
        <taxon>Coleoptera</taxon>
        <taxon>Polyphaga</taxon>
        <taxon>Cucujiformia</taxon>
        <taxon>Tenebrionidae</taxon>
        <taxon>Zophobas</taxon>
    </lineage>
</organism>
<feature type="compositionally biased region" description="Basic and acidic residues" evidence="1">
    <location>
        <begin position="73"/>
        <end position="83"/>
    </location>
</feature>
<evidence type="ECO:0000313" key="3">
    <source>
        <dbReference type="Proteomes" id="UP001168821"/>
    </source>
</evidence>
<dbReference type="Proteomes" id="UP001168821">
    <property type="component" value="Unassembled WGS sequence"/>
</dbReference>
<accession>A0AA38I5D5</accession>
<feature type="region of interest" description="Disordered" evidence="1">
    <location>
        <begin position="58"/>
        <end position="83"/>
    </location>
</feature>
<name>A0AA38I5D5_9CUCU</name>
<dbReference type="EMBL" id="JALNTZ010000006">
    <property type="protein sequence ID" value="KAJ3649084.1"/>
    <property type="molecule type" value="Genomic_DNA"/>
</dbReference>
<sequence length="83" mass="9853">MNPYATPVRRLWTVDSFLRCTAITGDSALVTRPSVVRKTWKRKSRWFEKDLYRRSMGLNRDHFGNDDYSVNKSSERRESPDKL</sequence>
<gene>
    <name evidence="2" type="ORF">Zmor_020846</name>
</gene>
<protein>
    <submittedName>
        <fullName evidence="2">Uncharacterized protein</fullName>
    </submittedName>
</protein>
<dbReference type="AlphaFoldDB" id="A0AA38I5D5"/>
<keyword evidence="3" id="KW-1185">Reference proteome</keyword>
<evidence type="ECO:0000256" key="1">
    <source>
        <dbReference type="SAM" id="MobiDB-lite"/>
    </source>
</evidence>
<evidence type="ECO:0000313" key="2">
    <source>
        <dbReference type="EMBL" id="KAJ3649084.1"/>
    </source>
</evidence>
<reference evidence="2" key="1">
    <citation type="journal article" date="2023" name="G3 (Bethesda)">
        <title>Whole genome assemblies of Zophobas morio and Tenebrio molitor.</title>
        <authorList>
            <person name="Kaur S."/>
            <person name="Stinson S.A."/>
            <person name="diCenzo G.C."/>
        </authorList>
    </citation>
    <scope>NUCLEOTIDE SEQUENCE</scope>
    <source>
        <strain evidence="2">QUZm001</strain>
    </source>
</reference>